<dbReference type="PANTHER" id="PTHR43566:SF2">
    <property type="entry name" value="DUF4143 DOMAIN-CONTAINING PROTEIN"/>
    <property type="match status" value="1"/>
</dbReference>
<dbReference type="PANTHER" id="PTHR43566">
    <property type="entry name" value="CONSERVED PROTEIN"/>
    <property type="match status" value="1"/>
</dbReference>
<evidence type="ECO:0000313" key="4">
    <source>
        <dbReference type="Proteomes" id="UP001161064"/>
    </source>
</evidence>
<dbReference type="InterPro" id="IPR041682">
    <property type="entry name" value="AAA_14"/>
</dbReference>
<dbReference type="Pfam" id="PF13635">
    <property type="entry name" value="DUF4143"/>
    <property type="match status" value="1"/>
</dbReference>
<evidence type="ECO:0000259" key="2">
    <source>
        <dbReference type="Pfam" id="PF13635"/>
    </source>
</evidence>
<dbReference type="EMBL" id="BPFZ01000006">
    <property type="protein sequence ID" value="GIU67071.1"/>
    <property type="molecule type" value="Genomic_DNA"/>
</dbReference>
<dbReference type="Pfam" id="PF13173">
    <property type="entry name" value="AAA_14"/>
    <property type="match status" value="1"/>
</dbReference>
<comment type="caution">
    <text evidence="3">The sequence shown here is derived from an EMBL/GenBank/DDBJ whole genome shotgun (WGS) entry which is preliminary data.</text>
</comment>
<protein>
    <submittedName>
        <fullName evidence="3">ATPase</fullName>
    </submittedName>
</protein>
<feature type="domain" description="DUF4143" evidence="2">
    <location>
        <begin position="185"/>
        <end position="342"/>
    </location>
</feature>
<dbReference type="SUPFAM" id="SSF52540">
    <property type="entry name" value="P-loop containing nucleoside triphosphate hydrolases"/>
    <property type="match status" value="1"/>
</dbReference>
<evidence type="ECO:0000313" key="3">
    <source>
        <dbReference type="EMBL" id="GIU67071.1"/>
    </source>
</evidence>
<proteinExistence type="predicted"/>
<dbReference type="InterPro" id="IPR025420">
    <property type="entry name" value="DUF4143"/>
</dbReference>
<reference evidence="3" key="2">
    <citation type="journal article" date="2023" name="ISME Commun">
        <title>Characterization of a bloom-associated alphaproteobacterial lineage, 'Candidatus Phycosocius': insights into freshwater algal-bacterial interactions.</title>
        <authorList>
            <person name="Tanabe Y."/>
            <person name="Yamaguchi H."/>
            <person name="Yoshida M."/>
            <person name="Kai A."/>
            <person name="Okazaki Y."/>
        </authorList>
    </citation>
    <scope>NUCLEOTIDE SEQUENCE</scope>
    <source>
        <strain evidence="3">BOTRYCO-1</strain>
    </source>
</reference>
<organism evidence="3 4">
    <name type="scientific">Candidatus Phycosocius spiralis</name>
    <dbReference type="NCBI Taxonomy" id="2815099"/>
    <lineage>
        <taxon>Bacteria</taxon>
        <taxon>Pseudomonadati</taxon>
        <taxon>Pseudomonadota</taxon>
        <taxon>Alphaproteobacteria</taxon>
        <taxon>Caulobacterales</taxon>
        <taxon>Caulobacterales incertae sedis</taxon>
        <taxon>Candidatus Phycosocius</taxon>
    </lineage>
</organism>
<gene>
    <name evidence="3" type="ORF">PsB1_1225</name>
</gene>
<dbReference type="RefSeq" id="WP_284359810.1">
    <property type="nucleotide sequence ID" value="NZ_BPFZ01000006.1"/>
</dbReference>
<evidence type="ECO:0000259" key="1">
    <source>
        <dbReference type="Pfam" id="PF13173"/>
    </source>
</evidence>
<feature type="domain" description="AAA" evidence="1">
    <location>
        <begin position="21"/>
        <end position="143"/>
    </location>
</feature>
<accession>A0ABQ4PVS0</accession>
<dbReference type="InterPro" id="IPR027417">
    <property type="entry name" value="P-loop_NTPase"/>
</dbReference>
<sequence length="403" mass="44323">MVKIQRPEALRRILTALDRAPAVVLLGARQIGKTTLARQIALEKGESALLLDLERGSDLRKLADPETYLRHRIGALTIIDEVHRAPRLFEELRWLIDEGRQNGQHAGQFLLLGSASLDLIQKSSETLAGRVHYIELSPIQPQEAHDHGLALDQLWLRGGFPESLLSADDQTSLAWRENFIRSYLERDIPLFAPSLPSEMIGRLWTMLANGQGTLLNASKLATNLSVSAPTISRYIDLLVDLLLIRRLQPWVSNVQKRLVKSPKIYVRDSGIVHALLEIGSLEHLLGHPIIGLSWEGHVIDALIGAAGARARPYFYATSQGAEIDLIFEVAGKPAIAIEIKRSSTAQFGRGFLQACDDLGIENRIVVYNGTESFPMKGGVQAHGLLSAMQAVKSTVAGPFARSS</sequence>
<dbReference type="Proteomes" id="UP001161064">
    <property type="component" value="Unassembled WGS sequence"/>
</dbReference>
<name>A0ABQ4PVS0_9PROT</name>
<reference evidence="3" key="1">
    <citation type="submission" date="2021-05" db="EMBL/GenBank/DDBJ databases">
        <authorList>
            <person name="Tanabe Y."/>
        </authorList>
    </citation>
    <scope>NUCLEOTIDE SEQUENCE</scope>
    <source>
        <strain evidence="3">BOTRYCO-1</strain>
    </source>
</reference>
<dbReference type="Gene3D" id="3.40.50.300">
    <property type="entry name" value="P-loop containing nucleotide triphosphate hydrolases"/>
    <property type="match status" value="1"/>
</dbReference>
<keyword evidence="4" id="KW-1185">Reference proteome</keyword>